<evidence type="ECO:0000259" key="9">
    <source>
        <dbReference type="SMART" id="SM00737"/>
    </source>
</evidence>
<dbReference type="Gene3D" id="2.60.40.770">
    <property type="match status" value="1"/>
</dbReference>
<dbReference type="InterPro" id="IPR039670">
    <property type="entry name" value="NPC2-like"/>
</dbReference>
<evidence type="ECO:0000256" key="1">
    <source>
        <dbReference type="ARBA" id="ARBA00002053"/>
    </source>
</evidence>
<gene>
    <name evidence="10" type="ORF">QBC42DRAFT_276622</name>
</gene>
<feature type="signal peptide" evidence="8">
    <location>
        <begin position="1"/>
        <end position="18"/>
    </location>
</feature>
<dbReference type="SMART" id="SM00737">
    <property type="entry name" value="ML"/>
    <property type="match status" value="1"/>
</dbReference>
<evidence type="ECO:0000256" key="2">
    <source>
        <dbReference type="ARBA" id="ARBA00006370"/>
    </source>
</evidence>
<dbReference type="GO" id="GO:0032366">
    <property type="term" value="P:intracellular sterol transport"/>
    <property type="evidence" value="ECO:0007669"/>
    <property type="project" value="InterPro"/>
</dbReference>
<name>A0AAV9HCV9_9PEZI</name>
<dbReference type="Pfam" id="PF02221">
    <property type="entry name" value="E1_DerP2_DerF2"/>
    <property type="match status" value="1"/>
</dbReference>
<feature type="domain" description="MD-2-related lipid-recognition" evidence="9">
    <location>
        <begin position="43"/>
        <end position="165"/>
    </location>
</feature>
<dbReference type="InterPro" id="IPR003172">
    <property type="entry name" value="ML_dom"/>
</dbReference>
<comment type="subunit">
    <text evidence="3">Monomer.</text>
</comment>
<keyword evidence="5" id="KW-0813">Transport</keyword>
<reference evidence="10" key="1">
    <citation type="journal article" date="2023" name="Mol. Phylogenet. Evol.">
        <title>Genome-scale phylogeny and comparative genomics of the fungal order Sordariales.</title>
        <authorList>
            <person name="Hensen N."/>
            <person name="Bonometti L."/>
            <person name="Westerberg I."/>
            <person name="Brannstrom I.O."/>
            <person name="Guillou S."/>
            <person name="Cros-Aarteil S."/>
            <person name="Calhoun S."/>
            <person name="Haridas S."/>
            <person name="Kuo A."/>
            <person name="Mondo S."/>
            <person name="Pangilinan J."/>
            <person name="Riley R."/>
            <person name="LaButti K."/>
            <person name="Andreopoulos B."/>
            <person name="Lipzen A."/>
            <person name="Chen C."/>
            <person name="Yan M."/>
            <person name="Daum C."/>
            <person name="Ng V."/>
            <person name="Clum A."/>
            <person name="Steindorff A."/>
            <person name="Ohm R.A."/>
            <person name="Martin F."/>
            <person name="Silar P."/>
            <person name="Natvig D.O."/>
            <person name="Lalanne C."/>
            <person name="Gautier V."/>
            <person name="Ament-Velasquez S.L."/>
            <person name="Kruys A."/>
            <person name="Hutchinson M.I."/>
            <person name="Powell A.J."/>
            <person name="Barry K."/>
            <person name="Miller A.N."/>
            <person name="Grigoriev I.V."/>
            <person name="Debuchy R."/>
            <person name="Gladieux P."/>
            <person name="Hiltunen Thoren M."/>
            <person name="Johannesson H."/>
        </authorList>
    </citation>
    <scope>NUCLEOTIDE SEQUENCE</scope>
    <source>
        <strain evidence="10">PSN324</strain>
    </source>
</reference>
<dbReference type="InterPro" id="IPR033917">
    <property type="entry name" value="ML_PG-PI_TP"/>
</dbReference>
<keyword evidence="6 8" id="KW-0732">Signal</keyword>
<dbReference type="Proteomes" id="UP001321749">
    <property type="component" value="Unassembled WGS sequence"/>
</dbReference>
<evidence type="ECO:0000256" key="6">
    <source>
        <dbReference type="ARBA" id="ARBA00022729"/>
    </source>
</evidence>
<evidence type="ECO:0000256" key="5">
    <source>
        <dbReference type="ARBA" id="ARBA00022448"/>
    </source>
</evidence>
<dbReference type="PANTHER" id="PTHR11306:SF0">
    <property type="entry name" value="PHOSPHATIDYLGLYCEROL_PHOSPHATIDYLINOSITOL TRANSFER PROTEIN"/>
    <property type="match status" value="1"/>
</dbReference>
<dbReference type="PANTHER" id="PTHR11306">
    <property type="entry name" value="NIEMANN PICK TYPE C2 PROTEIN NPC2-RELATED"/>
    <property type="match status" value="1"/>
</dbReference>
<evidence type="ECO:0000256" key="7">
    <source>
        <dbReference type="ARBA" id="ARBA00023055"/>
    </source>
</evidence>
<protein>
    <recommendedName>
        <fullName evidence="4">Phosphatidylglycerol/phosphatidylinositol transfer protein</fullName>
    </recommendedName>
</protein>
<dbReference type="AlphaFoldDB" id="A0AAV9HCV9"/>
<dbReference type="CDD" id="cd00917">
    <property type="entry name" value="PG-PI_TP"/>
    <property type="match status" value="1"/>
</dbReference>
<dbReference type="EMBL" id="MU865067">
    <property type="protein sequence ID" value="KAK4458485.1"/>
    <property type="molecule type" value="Genomic_DNA"/>
</dbReference>
<reference evidence="10" key="2">
    <citation type="submission" date="2023-06" db="EMBL/GenBank/DDBJ databases">
        <authorList>
            <consortium name="Lawrence Berkeley National Laboratory"/>
            <person name="Mondo S.J."/>
            <person name="Hensen N."/>
            <person name="Bonometti L."/>
            <person name="Westerberg I."/>
            <person name="Brannstrom I.O."/>
            <person name="Guillou S."/>
            <person name="Cros-Aarteil S."/>
            <person name="Calhoun S."/>
            <person name="Haridas S."/>
            <person name="Kuo A."/>
            <person name="Pangilinan J."/>
            <person name="Riley R."/>
            <person name="Labutti K."/>
            <person name="Andreopoulos B."/>
            <person name="Lipzen A."/>
            <person name="Chen C."/>
            <person name="Yanf M."/>
            <person name="Daum C."/>
            <person name="Ng V."/>
            <person name="Clum A."/>
            <person name="Steindorff A."/>
            <person name="Ohm R."/>
            <person name="Martin F."/>
            <person name="Silar P."/>
            <person name="Natvig D."/>
            <person name="Lalanne C."/>
            <person name="Gautier V."/>
            <person name="Ament-Velasquez S.L."/>
            <person name="Kruys A."/>
            <person name="Hutchinson M.I."/>
            <person name="Powell A.J."/>
            <person name="Barry K."/>
            <person name="Miller A.N."/>
            <person name="Grigoriev I.V."/>
            <person name="Debuchy R."/>
            <person name="Gladieux P."/>
            <person name="Thoren M.H."/>
            <person name="Johannesson H."/>
        </authorList>
    </citation>
    <scope>NUCLEOTIDE SEQUENCE</scope>
    <source>
        <strain evidence="10">PSN324</strain>
    </source>
</reference>
<dbReference type="GO" id="GO:0032934">
    <property type="term" value="F:sterol binding"/>
    <property type="evidence" value="ECO:0007669"/>
    <property type="project" value="InterPro"/>
</dbReference>
<evidence type="ECO:0000256" key="8">
    <source>
        <dbReference type="SAM" id="SignalP"/>
    </source>
</evidence>
<dbReference type="FunFam" id="2.60.40.770:FF:000004">
    <property type="entry name" value="Phosphatidylglycerol/phosphatidylinositol transfer protein"/>
    <property type="match status" value="1"/>
</dbReference>
<comment type="caution">
    <text evidence="10">The sequence shown here is derived from an EMBL/GenBank/DDBJ whole genome shotgun (WGS) entry which is preliminary data.</text>
</comment>
<evidence type="ECO:0000256" key="3">
    <source>
        <dbReference type="ARBA" id="ARBA00011245"/>
    </source>
</evidence>
<sequence length="181" mass="19427">MRFTTSVIALAAAASTSALNVFRTDGQSAILGDLLDVPGENPLRYCDADRGDDIINIEKVTLTPNPPEAGTTLVIEATGTVKEDIVDGAYVLLQVKYGYIRLINTQADLCKEMKNVDLDCPIKKGKITITKSVDLPKEIPPGKYTVLADVFNKNDDHITCLTATVFFGPKKGLTGGLLGDL</sequence>
<feature type="chain" id="PRO_5043620022" description="Phosphatidylglycerol/phosphatidylinositol transfer protein" evidence="8">
    <location>
        <begin position="19"/>
        <end position="181"/>
    </location>
</feature>
<keyword evidence="7" id="KW-0445">Lipid transport</keyword>
<proteinExistence type="inferred from homology"/>
<comment type="function">
    <text evidence="1">Catalyzes the intermembrane transfer of phosphatidylglycerol and phosphatidylinositol.</text>
</comment>
<dbReference type="InterPro" id="IPR014756">
    <property type="entry name" value="Ig_E-set"/>
</dbReference>
<keyword evidence="11" id="KW-1185">Reference proteome</keyword>
<evidence type="ECO:0000256" key="4">
    <source>
        <dbReference type="ARBA" id="ARBA00016056"/>
    </source>
</evidence>
<organism evidence="10 11">
    <name type="scientific">Cladorrhinum samala</name>
    <dbReference type="NCBI Taxonomy" id="585594"/>
    <lineage>
        <taxon>Eukaryota</taxon>
        <taxon>Fungi</taxon>
        <taxon>Dikarya</taxon>
        <taxon>Ascomycota</taxon>
        <taxon>Pezizomycotina</taxon>
        <taxon>Sordariomycetes</taxon>
        <taxon>Sordariomycetidae</taxon>
        <taxon>Sordariales</taxon>
        <taxon>Podosporaceae</taxon>
        <taxon>Cladorrhinum</taxon>
    </lineage>
</organism>
<evidence type="ECO:0000313" key="10">
    <source>
        <dbReference type="EMBL" id="KAK4458485.1"/>
    </source>
</evidence>
<evidence type="ECO:0000313" key="11">
    <source>
        <dbReference type="Proteomes" id="UP001321749"/>
    </source>
</evidence>
<dbReference type="SUPFAM" id="SSF81296">
    <property type="entry name" value="E set domains"/>
    <property type="match status" value="1"/>
</dbReference>
<comment type="similarity">
    <text evidence="2">Belongs to the NPC2 family.</text>
</comment>
<accession>A0AAV9HCV9</accession>